<sequence length="276" mass="34146">MFSLEEYISKRKREDKINEYDIDSRNENLRICVNYVFEYFNQYLNIEEMEQKTFLNEERLLKFRNQLEKYEDAVQEWLVDIYDVHEKQIHRSIISYLKNEELFLLYNTEHEFRTCSYDCYANLIKKNPFLKGQTEMLFNFIKDYHRIESEKEVNNPSIFLTEDINEWLERTWSKHKVNIWAFASNYLSRFSDDDSLWPVKHKIKTSENWQPYFYDYKQKTNLFNLNTLYTKISTKSFIKGKKQFLEVILMYIWLHDIYGDNENYWREYCIKVINNL</sequence>
<dbReference type="Proteomes" id="UP000317944">
    <property type="component" value="Unassembled WGS sequence"/>
</dbReference>
<evidence type="ECO:0000313" key="1">
    <source>
        <dbReference type="EMBL" id="TQR33654.1"/>
    </source>
</evidence>
<accession>A0A544UK71</accession>
<proteinExistence type="predicted"/>
<organism evidence="1 2">
    <name type="scientific">Lysinibacillus sphaericus</name>
    <name type="common">Bacillus sphaericus</name>
    <dbReference type="NCBI Taxonomy" id="1421"/>
    <lineage>
        <taxon>Bacteria</taxon>
        <taxon>Bacillati</taxon>
        <taxon>Bacillota</taxon>
        <taxon>Bacilli</taxon>
        <taxon>Bacillales</taxon>
        <taxon>Bacillaceae</taxon>
        <taxon>Lysinibacillus</taxon>
    </lineage>
</organism>
<evidence type="ECO:0000313" key="2">
    <source>
        <dbReference type="Proteomes" id="UP000317944"/>
    </source>
</evidence>
<gene>
    <name evidence="1" type="ORF">C7Y47_11340</name>
</gene>
<dbReference type="AlphaFoldDB" id="A0A544UK71"/>
<protein>
    <submittedName>
        <fullName evidence="1">Uncharacterized protein</fullName>
    </submittedName>
</protein>
<comment type="caution">
    <text evidence="1">The sequence shown here is derived from an EMBL/GenBank/DDBJ whole genome shotgun (WGS) entry which is preliminary data.</text>
</comment>
<dbReference type="OrthoDB" id="9554296at2"/>
<name>A0A544UK71_LYSSH</name>
<dbReference type="EMBL" id="SADV01000007">
    <property type="protein sequence ID" value="TQR33654.1"/>
    <property type="molecule type" value="Genomic_DNA"/>
</dbReference>
<reference evidence="1 2" key="1">
    <citation type="submission" date="2018-03" db="EMBL/GenBank/DDBJ databases">
        <title>Aerobic endospore-forming bacteria genome sequencing and assembly.</title>
        <authorList>
            <person name="Cavalcante D.A."/>
            <person name="Driks A."/>
            <person name="Putonti C."/>
            <person name="De-Souza M.T."/>
        </authorList>
    </citation>
    <scope>NUCLEOTIDE SEQUENCE [LARGE SCALE GENOMIC DNA]</scope>
    <source>
        <strain evidence="1 2">SDF0037</strain>
    </source>
</reference>